<name>A0A3E1NN12_9BACT</name>
<dbReference type="RefSeq" id="WP_116857872.1">
    <property type="nucleotide sequence ID" value="NZ_QTJV01000039.1"/>
</dbReference>
<dbReference type="Proteomes" id="UP000261174">
    <property type="component" value="Unassembled WGS sequence"/>
</dbReference>
<proteinExistence type="predicted"/>
<evidence type="ECO:0000313" key="2">
    <source>
        <dbReference type="Proteomes" id="UP000261174"/>
    </source>
</evidence>
<evidence type="ECO:0008006" key="3">
    <source>
        <dbReference type="Google" id="ProtNLM"/>
    </source>
</evidence>
<comment type="caution">
    <text evidence="1">The sequence shown here is derived from an EMBL/GenBank/DDBJ whole genome shotgun (WGS) entry which is preliminary data.</text>
</comment>
<organism evidence="1 2">
    <name type="scientific">Chitinophaga silvisoli</name>
    <dbReference type="NCBI Taxonomy" id="2291814"/>
    <lineage>
        <taxon>Bacteria</taxon>
        <taxon>Pseudomonadati</taxon>
        <taxon>Bacteroidota</taxon>
        <taxon>Chitinophagia</taxon>
        <taxon>Chitinophagales</taxon>
        <taxon>Chitinophagaceae</taxon>
        <taxon>Chitinophaga</taxon>
    </lineage>
</organism>
<evidence type="ECO:0000313" key="1">
    <source>
        <dbReference type="EMBL" id="RFM29188.1"/>
    </source>
</evidence>
<dbReference type="PROSITE" id="PS51257">
    <property type="entry name" value="PROKAR_LIPOPROTEIN"/>
    <property type="match status" value="1"/>
</dbReference>
<accession>A0A3E1NN12</accession>
<dbReference type="EMBL" id="QTJV01000039">
    <property type="protein sequence ID" value="RFM29188.1"/>
    <property type="molecule type" value="Genomic_DNA"/>
</dbReference>
<dbReference type="AlphaFoldDB" id="A0A3E1NN12"/>
<keyword evidence="2" id="KW-1185">Reference proteome</keyword>
<reference evidence="1 2" key="1">
    <citation type="submission" date="2018-08" db="EMBL/GenBank/DDBJ databases">
        <title>Chitinophaga sp. K20C18050901, a novel bacterium isolated from forest soil.</title>
        <authorList>
            <person name="Wang C."/>
        </authorList>
    </citation>
    <scope>NUCLEOTIDE SEQUENCE [LARGE SCALE GENOMIC DNA]</scope>
    <source>
        <strain evidence="1 2">K20C18050901</strain>
    </source>
</reference>
<protein>
    <recommendedName>
        <fullName evidence="3">Lipoprotein</fullName>
    </recommendedName>
</protein>
<gene>
    <name evidence="1" type="ORF">DXN04_34005</name>
</gene>
<sequence length="229" mass="26992">MRKEIYLIAVFGLLLFGCYPLDADTEEKHENLFFPEFDCYDQGDNTIVTKYNGRHLLSRQAFKNSQLIESDSIIYKNQLPIVVSSFPDFNEHSVDTVFKLGICLNDTSRNFVFLKNKGEFKLVLLENNIGDSCIEVKYFRKRLKYNLNDKKFIDSLIDFQRTLTLFDDTYLVIKYYYIGNTLNYKTKEVHKNWQGWSASYDEKPGCSKFINSDLLKIEFPLPWVIMQQI</sequence>